<gene>
    <name evidence="2" type="ORF">PV08_10394</name>
</gene>
<organism evidence="2 3">
    <name type="scientific">Exophiala spinifera</name>
    <dbReference type="NCBI Taxonomy" id="91928"/>
    <lineage>
        <taxon>Eukaryota</taxon>
        <taxon>Fungi</taxon>
        <taxon>Dikarya</taxon>
        <taxon>Ascomycota</taxon>
        <taxon>Pezizomycotina</taxon>
        <taxon>Eurotiomycetes</taxon>
        <taxon>Chaetothyriomycetidae</taxon>
        <taxon>Chaetothyriales</taxon>
        <taxon>Herpotrichiellaceae</taxon>
        <taxon>Exophiala</taxon>
    </lineage>
</organism>
<feature type="compositionally biased region" description="Low complexity" evidence="1">
    <location>
        <begin position="46"/>
        <end position="57"/>
    </location>
</feature>
<reference evidence="2 3" key="1">
    <citation type="submission" date="2015-01" db="EMBL/GenBank/DDBJ databases">
        <title>The Genome Sequence of Exophiala spinifera CBS89968.</title>
        <authorList>
            <consortium name="The Broad Institute Genomics Platform"/>
            <person name="Cuomo C."/>
            <person name="de Hoog S."/>
            <person name="Gorbushina A."/>
            <person name="Stielow B."/>
            <person name="Teixiera M."/>
            <person name="Abouelleil A."/>
            <person name="Chapman S.B."/>
            <person name="Priest M."/>
            <person name="Young S.K."/>
            <person name="Wortman J."/>
            <person name="Nusbaum C."/>
            <person name="Birren B."/>
        </authorList>
    </citation>
    <scope>NUCLEOTIDE SEQUENCE [LARGE SCALE GENOMIC DNA]</scope>
    <source>
        <strain evidence="2 3">CBS 89968</strain>
    </source>
</reference>
<feature type="compositionally biased region" description="Basic residues" evidence="1">
    <location>
        <begin position="163"/>
        <end position="175"/>
    </location>
</feature>
<feature type="compositionally biased region" description="Polar residues" evidence="1">
    <location>
        <begin position="231"/>
        <end position="246"/>
    </location>
</feature>
<accession>A0A0D2AXE5</accession>
<name>A0A0D2AXE5_9EURO</name>
<dbReference type="HOGENOM" id="CLU_293381_0_0_1"/>
<dbReference type="EMBL" id="KN847499">
    <property type="protein sequence ID" value="KIW11095.1"/>
    <property type="molecule type" value="Genomic_DNA"/>
</dbReference>
<feature type="compositionally biased region" description="Polar residues" evidence="1">
    <location>
        <begin position="115"/>
        <end position="124"/>
    </location>
</feature>
<feature type="compositionally biased region" description="Basic and acidic residues" evidence="1">
    <location>
        <begin position="95"/>
        <end position="105"/>
    </location>
</feature>
<feature type="compositionally biased region" description="Polar residues" evidence="1">
    <location>
        <begin position="301"/>
        <end position="320"/>
    </location>
</feature>
<feature type="compositionally biased region" description="Basic and acidic residues" evidence="1">
    <location>
        <begin position="747"/>
        <end position="757"/>
    </location>
</feature>
<feature type="region of interest" description="Disordered" evidence="1">
    <location>
        <begin position="492"/>
        <end position="532"/>
    </location>
</feature>
<dbReference type="RefSeq" id="XP_016231311.1">
    <property type="nucleotide sequence ID" value="XM_016384709.1"/>
</dbReference>
<protein>
    <submittedName>
        <fullName evidence="2">Uncharacterized protein</fullName>
    </submittedName>
</protein>
<evidence type="ECO:0000256" key="1">
    <source>
        <dbReference type="SAM" id="MobiDB-lite"/>
    </source>
</evidence>
<dbReference type="OrthoDB" id="4159667at2759"/>
<feature type="region of interest" description="Disordered" evidence="1">
    <location>
        <begin position="743"/>
        <end position="780"/>
    </location>
</feature>
<evidence type="ECO:0000313" key="2">
    <source>
        <dbReference type="EMBL" id="KIW11095.1"/>
    </source>
</evidence>
<feature type="compositionally biased region" description="Basic and acidic residues" evidence="1">
    <location>
        <begin position="186"/>
        <end position="202"/>
    </location>
</feature>
<sequence>MDVPIIDRLRPRKGRSTQSQNDDVADQTLSMAGGTPPTKTPRRAAGKLTTTPKTTAKVTKKVQAKGISKATTTPSKVLRKSVVEKKRKCPAKKNSTKDRTLKPDPAEQSDDEAESTVQQKSTPAKPSPEASLKRVGRLSKTPVKDGAYQPDEDESNEEASAKPTRKPRSTKKPIRKAAPIPFVPIPEHEDSAKTHPPPEEGPNRNSTRVKVTLKVKKPASPGLATPHPGRHSTSSDLRSSPDTFHTASPAARSDGPNLSTESPRPSASFWTSAKSPKRRSPDNQDDDGNGYPRSPKRARSVNATTASSSLPKRGTSTQPRQGGGDYLTIADADRLLEEITVMPRKLELAEIAALFVCLQEKCIRFSQLHFNYNLTEDQQAVWPLHQLDEEKYRSFFNMARFLVDANHCGWREFFTSRKHRVPFVHGVLGERFKHNIFKIPGFGLGRDEVNKLAEIDRMYIRYDAVVRSKVRAEYLEALKFDKAEDWATSVDVDENAGNKGDNAAVKPPTPAPGTSAHRSVPSGSSSEASDPKVNHFTTKYAASLDNDATQLASQIMEQLELVLPPPVFDPLRPHDPQTFSEKARQASFRRLIESDLITLLKYMGGLSLSIRLTGINGTIIRLAEAYPKGSEYHLADSVDNICVNSTYCNLTCPDTPATLRIYMTCWCRLEGVVPHGKNRLELERFQTEHQDPDGLEEFTWEQYEEEVFPPLPYELQTTPEGRAAVADLPIVAGTEWDVSMAQASWSDNERRHDHVFEGDDDDDDHDDRRNNPSKRRAPGPERGCFVTYYNKIAPTNVYCAWTPKASRPTKFPDVGDNDDVNVNDDGAKVDVTLESAIFHAKLDRQDRQGDGRAGAENSSHIGSTIDLIREYHVGEWLVASSVAGGILAYVVSAANRESLAPNLVFFSNGNENNKMVSSAASAAVVRRLLRTVPSSVVRSVSDALGLTVAAAREYIVTVLAWAQHLEQRTVQGVRDVAADLSRSVALMSASRSLAASNAKSGVSTPTFVEVTTLSTPEYL</sequence>
<proteinExistence type="predicted"/>
<feature type="compositionally biased region" description="Polar residues" evidence="1">
    <location>
        <begin position="16"/>
        <end position="30"/>
    </location>
</feature>
<evidence type="ECO:0000313" key="3">
    <source>
        <dbReference type="Proteomes" id="UP000053328"/>
    </source>
</evidence>
<keyword evidence="3" id="KW-1185">Reference proteome</keyword>
<dbReference type="AlphaFoldDB" id="A0A0D2AXE5"/>
<dbReference type="Proteomes" id="UP000053328">
    <property type="component" value="Unassembled WGS sequence"/>
</dbReference>
<feature type="region of interest" description="Disordered" evidence="1">
    <location>
        <begin position="1"/>
        <end position="325"/>
    </location>
</feature>
<dbReference type="VEuPathDB" id="FungiDB:PV08_10394"/>
<dbReference type="GeneID" id="27337477"/>
<feature type="compositionally biased region" description="Polar residues" evidence="1">
    <location>
        <begin position="256"/>
        <end position="274"/>
    </location>
</feature>
<dbReference type="STRING" id="91928.A0A0D2AXE5"/>